<keyword evidence="1" id="KW-0812">Transmembrane</keyword>
<keyword evidence="3" id="KW-1185">Reference proteome</keyword>
<name>A0A841DGF0_9ACTN</name>
<dbReference type="AlphaFoldDB" id="A0A841DGF0"/>
<proteinExistence type="predicted"/>
<organism evidence="2 3">
    <name type="scientific">Kribbella solani</name>
    <dbReference type="NCBI Taxonomy" id="236067"/>
    <lineage>
        <taxon>Bacteria</taxon>
        <taxon>Bacillati</taxon>
        <taxon>Actinomycetota</taxon>
        <taxon>Actinomycetes</taxon>
        <taxon>Propionibacteriales</taxon>
        <taxon>Kribbellaceae</taxon>
        <taxon>Kribbella</taxon>
    </lineage>
</organism>
<gene>
    <name evidence="2" type="ORF">HDA44_000944</name>
</gene>
<keyword evidence="1" id="KW-0472">Membrane</keyword>
<dbReference type="RefSeq" id="WP_272956403.1">
    <property type="nucleotide sequence ID" value="NZ_BAAAVN010000010.1"/>
</dbReference>
<evidence type="ECO:0000313" key="2">
    <source>
        <dbReference type="EMBL" id="MBB5977603.1"/>
    </source>
</evidence>
<feature type="transmembrane region" description="Helical" evidence="1">
    <location>
        <begin position="20"/>
        <end position="42"/>
    </location>
</feature>
<accession>A0A841DGF0</accession>
<evidence type="ECO:0000256" key="1">
    <source>
        <dbReference type="SAM" id="Phobius"/>
    </source>
</evidence>
<evidence type="ECO:0000313" key="3">
    <source>
        <dbReference type="Proteomes" id="UP000558997"/>
    </source>
</evidence>
<reference evidence="2 3" key="1">
    <citation type="submission" date="2020-08" db="EMBL/GenBank/DDBJ databases">
        <title>Sequencing the genomes of 1000 actinobacteria strains.</title>
        <authorList>
            <person name="Klenk H.-P."/>
        </authorList>
    </citation>
    <scope>NUCLEOTIDE SEQUENCE [LARGE SCALE GENOMIC DNA]</scope>
    <source>
        <strain evidence="2 3">DSM 17294</strain>
    </source>
</reference>
<protein>
    <submittedName>
        <fullName evidence="2">Uncharacterized protein</fullName>
    </submittedName>
</protein>
<comment type="caution">
    <text evidence="2">The sequence shown here is derived from an EMBL/GenBank/DDBJ whole genome shotgun (WGS) entry which is preliminary data.</text>
</comment>
<keyword evidence="1" id="KW-1133">Transmembrane helix</keyword>
<sequence>MQCFRRQHLGNRAAHFSARLLGTSTLLGAFGISWLGACHLRAC</sequence>
<dbReference type="Proteomes" id="UP000558997">
    <property type="component" value="Unassembled WGS sequence"/>
</dbReference>
<dbReference type="EMBL" id="JACHNF010000001">
    <property type="protein sequence ID" value="MBB5977603.1"/>
    <property type="molecule type" value="Genomic_DNA"/>
</dbReference>